<evidence type="ECO:0000259" key="1">
    <source>
        <dbReference type="Pfam" id="PF16242"/>
    </source>
</evidence>
<dbReference type="PANTHER" id="PTHR34818">
    <property type="entry name" value="PROTEIN BLI-3"/>
    <property type="match status" value="1"/>
</dbReference>
<dbReference type="InterPro" id="IPR038725">
    <property type="entry name" value="YdaG_split_barrel_FMN-bd"/>
</dbReference>
<dbReference type="Gene3D" id="2.30.110.10">
    <property type="entry name" value="Electron Transport, Fmn-binding Protein, Chain A"/>
    <property type="match status" value="1"/>
</dbReference>
<name>A0A0D6EQG0_SPOSA</name>
<proteinExistence type="predicted"/>
<dbReference type="Proteomes" id="UP000243876">
    <property type="component" value="Unassembled WGS sequence"/>
</dbReference>
<dbReference type="AlphaFoldDB" id="A0A0D6EQG0"/>
<dbReference type="InterPro" id="IPR052917">
    <property type="entry name" value="Stress-Dev_Protein"/>
</dbReference>
<dbReference type="SUPFAM" id="SSF50475">
    <property type="entry name" value="FMN-binding split barrel"/>
    <property type="match status" value="1"/>
</dbReference>
<accession>A0A0D6EQG0</accession>
<organism evidence="2 3">
    <name type="scientific">Sporidiobolus salmonicolor</name>
    <name type="common">Yeast-like fungus</name>
    <name type="synonym">Sporobolomyces salmonicolor</name>
    <dbReference type="NCBI Taxonomy" id="5005"/>
    <lineage>
        <taxon>Eukaryota</taxon>
        <taxon>Fungi</taxon>
        <taxon>Dikarya</taxon>
        <taxon>Basidiomycota</taxon>
        <taxon>Pucciniomycotina</taxon>
        <taxon>Microbotryomycetes</taxon>
        <taxon>Sporidiobolales</taxon>
        <taxon>Sporidiobolaceae</taxon>
        <taxon>Sporobolomyces</taxon>
    </lineage>
</organism>
<dbReference type="Pfam" id="PF16242">
    <property type="entry name" value="Pyrid_ox_like"/>
    <property type="match status" value="1"/>
</dbReference>
<feature type="domain" description="General stress protein FMN-binding split barrel" evidence="1">
    <location>
        <begin position="20"/>
        <end position="168"/>
    </location>
</feature>
<reference evidence="3" key="1">
    <citation type="submission" date="2015-02" db="EMBL/GenBank/DDBJ databases">
        <authorList>
            <person name="Gon?alves P."/>
        </authorList>
    </citation>
    <scope>NUCLEOTIDE SEQUENCE [LARGE SCALE GENOMIC DNA]</scope>
</reference>
<dbReference type="OrthoDB" id="434253at2759"/>
<sequence>MSDPYTAKAASDASPSEKISEFKDKIMAEAKFAMLTTRAHDGTLHSRAMSPASSQGLVFSFIANTDSGKFDELEHDENVNVSWSDPSTTDWASAAGKAKVIKDVEVIKKLWHPALKAWFGDKKDGVHNGEPEDPRVAVLEVIPSEWVKTRTSLGQTVEVLKGAVTGETASPGHLRVISAKDLELARQVDSKQI</sequence>
<evidence type="ECO:0000313" key="2">
    <source>
        <dbReference type="EMBL" id="CEQ42272.1"/>
    </source>
</evidence>
<dbReference type="PANTHER" id="PTHR34818:SF1">
    <property type="entry name" value="PROTEIN BLI-3"/>
    <property type="match status" value="1"/>
</dbReference>
<evidence type="ECO:0000313" key="3">
    <source>
        <dbReference type="Proteomes" id="UP000243876"/>
    </source>
</evidence>
<dbReference type="InterPro" id="IPR012349">
    <property type="entry name" value="Split_barrel_FMN-bd"/>
</dbReference>
<keyword evidence="3" id="KW-1185">Reference proteome</keyword>
<gene>
    <name evidence="2" type="primary">SPOSA6832_04089</name>
</gene>
<dbReference type="EMBL" id="CENE01000023">
    <property type="protein sequence ID" value="CEQ42272.1"/>
    <property type="molecule type" value="Genomic_DNA"/>
</dbReference>
<protein>
    <submittedName>
        <fullName evidence="2">SPOSA6832_04089-mRNA-1:cds</fullName>
    </submittedName>
</protein>